<protein>
    <recommendedName>
        <fullName evidence="3 6">Tartrate-resistant acid phosphatase type 5</fullName>
        <ecNumber evidence="2 6">3.1.3.2</ecNumber>
    </recommendedName>
</protein>
<dbReference type="Pfam" id="PF00149">
    <property type="entry name" value="Metallophos"/>
    <property type="match status" value="1"/>
</dbReference>
<evidence type="ECO:0000256" key="8">
    <source>
        <dbReference type="PIRSR" id="PIRSR000898-2"/>
    </source>
</evidence>
<keyword evidence="6 7" id="KW-0408">Iron</keyword>
<accession>A0A6F9D685</accession>
<dbReference type="EMBL" id="LR782668">
    <property type="protein sequence ID" value="CAB3219776.1"/>
    <property type="molecule type" value="mRNA"/>
</dbReference>
<proteinExistence type="evidence at transcript level"/>
<evidence type="ECO:0000256" key="6">
    <source>
        <dbReference type="PIRNR" id="PIRNR000898"/>
    </source>
</evidence>
<feature type="binding site" evidence="7">
    <location>
        <position position="85"/>
    </location>
    <ligand>
        <name>Fe cation</name>
        <dbReference type="ChEBI" id="CHEBI:24875"/>
        <label>2</label>
    </ligand>
</feature>
<reference evidence="12" key="1">
    <citation type="submission" date="2020-04" db="EMBL/GenBank/DDBJ databases">
        <authorList>
            <person name="Neveu A P."/>
        </authorList>
    </citation>
    <scope>NUCLEOTIDE SEQUENCE</scope>
    <source>
        <tissue evidence="12">Whole embryo</tissue>
    </source>
</reference>
<evidence type="ECO:0000256" key="4">
    <source>
        <dbReference type="ARBA" id="ARBA00022729"/>
    </source>
</evidence>
<keyword evidence="8" id="KW-1015">Disulfide bond</keyword>
<dbReference type="SUPFAM" id="SSF56300">
    <property type="entry name" value="Metallo-dependent phosphatases"/>
    <property type="match status" value="1"/>
</dbReference>
<evidence type="ECO:0000256" key="2">
    <source>
        <dbReference type="ARBA" id="ARBA00012646"/>
    </source>
</evidence>
<dbReference type="InterPro" id="IPR024927">
    <property type="entry name" value="Acid_PPase"/>
</dbReference>
<feature type="binding site" evidence="7">
    <location>
        <position position="218"/>
    </location>
    <ligand>
        <name>Fe cation</name>
        <dbReference type="ChEBI" id="CHEBI:24875"/>
        <label>2</label>
    </ligand>
</feature>
<dbReference type="Gene3D" id="3.60.21.10">
    <property type="match status" value="1"/>
</dbReference>
<dbReference type="PANTHER" id="PTHR10161:SF14">
    <property type="entry name" value="TARTRATE-RESISTANT ACID PHOSPHATASE TYPE 5"/>
    <property type="match status" value="1"/>
</dbReference>
<dbReference type="GO" id="GO:0045453">
    <property type="term" value="P:bone resorption"/>
    <property type="evidence" value="ECO:0007669"/>
    <property type="project" value="TreeGrafter"/>
</dbReference>
<feature type="binding site" evidence="7">
    <location>
        <position position="47"/>
    </location>
    <ligand>
        <name>Fe cation</name>
        <dbReference type="ChEBI" id="CHEBI:24875"/>
        <label>1</label>
    </ligand>
</feature>
<feature type="chain" id="PRO_5026174888" description="Tartrate-resistant acid phosphatase type 5" evidence="10">
    <location>
        <begin position="20"/>
        <end position="337"/>
    </location>
</feature>
<evidence type="ECO:0000256" key="3">
    <source>
        <dbReference type="ARBA" id="ARBA00015822"/>
    </source>
</evidence>
<evidence type="ECO:0000313" key="12">
    <source>
        <dbReference type="EMBL" id="CAB3219776.1"/>
    </source>
</evidence>
<sequence>MKLLSIFFLVGLASSGICAIQRRYEQSSRTLRVKGDDDIIKMIVMGDWGGLPFWPYYSPFEKVTANRIITTSNEEKSQMLFALGDNFYYNGVTDENDPRFQQTFESVFNDAEFNKVPWFVLAGNHDHYGNVTGQIAYTKRSSRWVFPDLWYTIEVEYPTVNVTFVMIDTVTLCGNTDHDKWGSQPDGKVVDHHVESQLQYIEEKLQNSRSHYLLVAGHFPVYSVAEHGPTQCLIDKLKPLLEKYNVNAYFSGHDHNLQHIRETNSTVNYFVSGAVDVVDPSKTHMDDIPDGSLQFHWANVLGLGGFATVDADQSQMALKFYSAAGSGLYKYVMKPRK</sequence>
<dbReference type="PIRSF" id="PIRSF000898">
    <property type="entry name" value="Acid_Ptase_5"/>
    <property type="match status" value="1"/>
</dbReference>
<evidence type="ECO:0000256" key="7">
    <source>
        <dbReference type="PIRSR" id="PIRSR000898-1"/>
    </source>
</evidence>
<name>A0A6F9D685_9ASCI</name>
<feature type="domain" description="Calcineurin-like phosphoesterase" evidence="11">
    <location>
        <begin position="42"/>
        <end position="256"/>
    </location>
</feature>
<feature type="binding site" evidence="7">
    <location>
        <position position="85"/>
    </location>
    <ligand>
        <name>Fe cation</name>
        <dbReference type="ChEBI" id="CHEBI:24875"/>
        <label>1</label>
    </ligand>
</feature>
<dbReference type="InterPro" id="IPR029052">
    <property type="entry name" value="Metallo-depent_PP-like"/>
</dbReference>
<comment type="catalytic activity">
    <reaction evidence="1 6">
        <text>a phosphate monoester + H2O = an alcohol + phosphate</text>
        <dbReference type="Rhea" id="RHEA:15017"/>
        <dbReference type="ChEBI" id="CHEBI:15377"/>
        <dbReference type="ChEBI" id="CHEBI:30879"/>
        <dbReference type="ChEBI" id="CHEBI:43474"/>
        <dbReference type="ChEBI" id="CHEBI:67140"/>
        <dbReference type="EC" id="3.1.3.2"/>
    </reaction>
</comment>
<dbReference type="GO" id="GO:0046872">
    <property type="term" value="F:metal ion binding"/>
    <property type="evidence" value="ECO:0007669"/>
    <property type="project" value="UniProtKB-KW"/>
</dbReference>
<organism evidence="12">
    <name type="scientific">Phallusia mammillata</name>
    <dbReference type="NCBI Taxonomy" id="59560"/>
    <lineage>
        <taxon>Eukaryota</taxon>
        <taxon>Metazoa</taxon>
        <taxon>Chordata</taxon>
        <taxon>Tunicata</taxon>
        <taxon>Ascidiacea</taxon>
        <taxon>Phlebobranchia</taxon>
        <taxon>Ascidiidae</taxon>
        <taxon>Phallusia</taxon>
    </lineage>
</organism>
<evidence type="ECO:0000259" key="11">
    <source>
        <dbReference type="Pfam" id="PF00149"/>
    </source>
</evidence>
<evidence type="ECO:0000256" key="5">
    <source>
        <dbReference type="ARBA" id="ARBA00022801"/>
    </source>
</evidence>
<feature type="binding site" evidence="7">
    <location>
        <position position="88"/>
    </location>
    <ligand>
        <name>Fe cation</name>
        <dbReference type="ChEBI" id="CHEBI:24875"/>
        <label>1</label>
    </ligand>
</feature>
<feature type="signal peptide" evidence="10">
    <location>
        <begin position="1"/>
        <end position="19"/>
    </location>
</feature>
<feature type="binding site" evidence="7">
    <location>
        <position position="255"/>
    </location>
    <ligand>
        <name>Fe cation</name>
        <dbReference type="ChEBI" id="CHEBI:24875"/>
        <label>1</label>
    </ligand>
</feature>
<comment type="cofactor">
    <cofactor evidence="7">
        <name>Fe cation</name>
        <dbReference type="ChEBI" id="CHEBI:24875"/>
    </cofactor>
    <text evidence="7">Binds 2 iron ions per subunit.</text>
</comment>
<gene>
    <name evidence="12" type="primary">Acp5</name>
</gene>
<evidence type="ECO:0000256" key="9">
    <source>
        <dbReference type="PIRSR" id="PIRSR000898-3"/>
    </source>
</evidence>
<dbReference type="InterPro" id="IPR051558">
    <property type="entry name" value="Metallophosphoesterase_PAP"/>
</dbReference>
<dbReference type="AlphaFoldDB" id="A0A6F9D685"/>
<keyword evidence="5 6" id="KW-0378">Hydrolase</keyword>
<dbReference type="CDD" id="cd07378">
    <property type="entry name" value="MPP_ACP5"/>
    <property type="match status" value="1"/>
</dbReference>
<keyword evidence="7" id="KW-0479">Metal-binding</keyword>
<evidence type="ECO:0000256" key="1">
    <source>
        <dbReference type="ARBA" id="ARBA00000032"/>
    </source>
</evidence>
<dbReference type="EC" id="3.1.3.2" evidence="2 6"/>
<evidence type="ECO:0000256" key="10">
    <source>
        <dbReference type="SAM" id="SignalP"/>
    </source>
</evidence>
<dbReference type="FunFam" id="3.60.21.10:FF:000062">
    <property type="entry name" value="Tartrate-resistant acid phosphatase type 5"/>
    <property type="match status" value="1"/>
</dbReference>
<feature type="disulfide bond" evidence="8">
    <location>
        <begin position="173"/>
        <end position="232"/>
    </location>
</feature>
<feature type="binding site" evidence="7">
    <location>
        <position position="124"/>
    </location>
    <ligand>
        <name>Fe cation</name>
        <dbReference type="ChEBI" id="CHEBI:24875"/>
        <label>2</label>
    </ligand>
</feature>
<dbReference type="GlyCosmos" id="A0A6F9D685">
    <property type="glycosylation" value="1 site, No reported glycans"/>
</dbReference>
<feature type="binding site" evidence="7">
    <location>
        <position position="253"/>
    </location>
    <ligand>
        <name>Fe cation</name>
        <dbReference type="ChEBI" id="CHEBI:24875"/>
        <label>2</label>
    </ligand>
</feature>
<dbReference type="GO" id="GO:0003993">
    <property type="term" value="F:acid phosphatase activity"/>
    <property type="evidence" value="ECO:0007669"/>
    <property type="project" value="UniProtKB-UniRule"/>
</dbReference>
<feature type="glycosylation site" description="N-linked (GlcNAc...) asparagine" evidence="9">
    <location>
        <position position="130"/>
    </location>
</feature>
<dbReference type="PANTHER" id="PTHR10161">
    <property type="entry name" value="TARTRATE-RESISTANT ACID PHOSPHATASE TYPE 5"/>
    <property type="match status" value="1"/>
</dbReference>
<dbReference type="InterPro" id="IPR004843">
    <property type="entry name" value="Calcineurin-like_PHP"/>
</dbReference>
<keyword evidence="4 10" id="KW-0732">Signal</keyword>